<evidence type="ECO:0000256" key="8">
    <source>
        <dbReference type="ARBA" id="ARBA00048968"/>
    </source>
</evidence>
<reference evidence="12" key="1">
    <citation type="submission" date="2021-04" db="EMBL/GenBank/DDBJ databases">
        <title>Phylogenetic analysis of Acidobacteriaceae.</title>
        <authorList>
            <person name="Qiu L."/>
            <person name="Zhang Q."/>
        </authorList>
    </citation>
    <scope>NUCLEOTIDE SEQUENCE</scope>
    <source>
        <strain evidence="12">DSM 25168</strain>
    </source>
</reference>
<evidence type="ECO:0000256" key="1">
    <source>
        <dbReference type="ARBA" id="ARBA00000553"/>
    </source>
</evidence>
<dbReference type="CDD" id="cd16833">
    <property type="entry name" value="YfiH"/>
    <property type="match status" value="1"/>
</dbReference>
<keyword evidence="6" id="KW-0862">Zinc</keyword>
<dbReference type="EMBL" id="CP093313">
    <property type="protein sequence ID" value="UWZ82002.1"/>
    <property type="molecule type" value="Genomic_DNA"/>
</dbReference>
<dbReference type="SUPFAM" id="SSF64438">
    <property type="entry name" value="CNF1/YfiH-like putative cysteine hydrolases"/>
    <property type="match status" value="1"/>
</dbReference>
<keyword evidence="13" id="KW-1185">Reference proteome</keyword>
<evidence type="ECO:0000256" key="5">
    <source>
        <dbReference type="ARBA" id="ARBA00022801"/>
    </source>
</evidence>
<dbReference type="GO" id="GO:0016787">
    <property type="term" value="F:hydrolase activity"/>
    <property type="evidence" value="ECO:0007669"/>
    <property type="project" value="UniProtKB-KW"/>
</dbReference>
<comment type="catalytic activity">
    <reaction evidence="1">
        <text>inosine + phosphate = alpha-D-ribose 1-phosphate + hypoxanthine</text>
        <dbReference type="Rhea" id="RHEA:27646"/>
        <dbReference type="ChEBI" id="CHEBI:17368"/>
        <dbReference type="ChEBI" id="CHEBI:17596"/>
        <dbReference type="ChEBI" id="CHEBI:43474"/>
        <dbReference type="ChEBI" id="CHEBI:57720"/>
        <dbReference type="EC" id="2.4.2.1"/>
    </reaction>
    <physiologicalReaction direction="left-to-right" evidence="1">
        <dbReference type="Rhea" id="RHEA:27647"/>
    </physiologicalReaction>
</comment>
<dbReference type="Gene3D" id="3.60.140.10">
    <property type="entry name" value="CNF1/YfiH-like putative cysteine hydrolases"/>
    <property type="match status" value="1"/>
</dbReference>
<dbReference type="RefSeq" id="WP_260791020.1">
    <property type="nucleotide sequence ID" value="NZ_CP093313.1"/>
</dbReference>
<organism evidence="12 13">
    <name type="scientific">Occallatibacter riparius</name>
    <dbReference type="NCBI Taxonomy" id="1002689"/>
    <lineage>
        <taxon>Bacteria</taxon>
        <taxon>Pseudomonadati</taxon>
        <taxon>Acidobacteriota</taxon>
        <taxon>Terriglobia</taxon>
        <taxon>Terriglobales</taxon>
        <taxon>Acidobacteriaceae</taxon>
        <taxon>Occallatibacter</taxon>
    </lineage>
</organism>
<dbReference type="NCBIfam" id="TIGR00726">
    <property type="entry name" value="peptidoglycan editing factor PgeF"/>
    <property type="match status" value="1"/>
</dbReference>
<keyword evidence="3" id="KW-0808">Transferase</keyword>
<gene>
    <name evidence="12" type="primary">pgeF</name>
    <name evidence="12" type="ORF">MOP44_15630</name>
</gene>
<dbReference type="InterPro" id="IPR003730">
    <property type="entry name" value="Cu_polyphenol_OxRdtase"/>
</dbReference>
<dbReference type="Proteomes" id="UP001059380">
    <property type="component" value="Chromosome"/>
</dbReference>
<dbReference type="GO" id="GO:0017061">
    <property type="term" value="F:S-methyl-5-thioadenosine phosphorylase activity"/>
    <property type="evidence" value="ECO:0007669"/>
    <property type="project" value="UniProtKB-EC"/>
</dbReference>
<evidence type="ECO:0000256" key="6">
    <source>
        <dbReference type="ARBA" id="ARBA00022833"/>
    </source>
</evidence>
<evidence type="ECO:0000313" key="13">
    <source>
        <dbReference type="Proteomes" id="UP001059380"/>
    </source>
</evidence>
<protein>
    <recommendedName>
        <fullName evidence="10">Purine nucleoside phosphorylase</fullName>
    </recommendedName>
</protein>
<evidence type="ECO:0000256" key="3">
    <source>
        <dbReference type="ARBA" id="ARBA00022679"/>
    </source>
</evidence>
<dbReference type="KEGG" id="orp:MOP44_15630"/>
<evidence type="ECO:0000256" key="2">
    <source>
        <dbReference type="ARBA" id="ARBA00007353"/>
    </source>
</evidence>
<comment type="catalytic activity">
    <reaction evidence="7">
        <text>adenosine + H2O + H(+) = inosine + NH4(+)</text>
        <dbReference type="Rhea" id="RHEA:24408"/>
        <dbReference type="ChEBI" id="CHEBI:15377"/>
        <dbReference type="ChEBI" id="CHEBI:15378"/>
        <dbReference type="ChEBI" id="CHEBI:16335"/>
        <dbReference type="ChEBI" id="CHEBI:17596"/>
        <dbReference type="ChEBI" id="CHEBI:28938"/>
        <dbReference type="EC" id="3.5.4.4"/>
    </reaction>
    <physiologicalReaction direction="left-to-right" evidence="7">
        <dbReference type="Rhea" id="RHEA:24409"/>
    </physiologicalReaction>
</comment>
<comment type="catalytic activity">
    <reaction evidence="9">
        <text>S-methyl-5'-thioadenosine + phosphate = 5-(methylsulfanyl)-alpha-D-ribose 1-phosphate + adenine</text>
        <dbReference type="Rhea" id="RHEA:11852"/>
        <dbReference type="ChEBI" id="CHEBI:16708"/>
        <dbReference type="ChEBI" id="CHEBI:17509"/>
        <dbReference type="ChEBI" id="CHEBI:43474"/>
        <dbReference type="ChEBI" id="CHEBI:58533"/>
        <dbReference type="EC" id="2.4.2.28"/>
    </reaction>
    <physiologicalReaction direction="left-to-right" evidence="9">
        <dbReference type="Rhea" id="RHEA:11853"/>
    </physiologicalReaction>
</comment>
<name>A0A9J7BJN8_9BACT</name>
<dbReference type="GO" id="GO:0005507">
    <property type="term" value="F:copper ion binding"/>
    <property type="evidence" value="ECO:0007669"/>
    <property type="project" value="TreeGrafter"/>
</dbReference>
<dbReference type="InterPro" id="IPR038371">
    <property type="entry name" value="Cu_polyphenol_OxRdtase_sf"/>
</dbReference>
<comment type="catalytic activity">
    <reaction evidence="8">
        <text>adenosine + phosphate = alpha-D-ribose 1-phosphate + adenine</text>
        <dbReference type="Rhea" id="RHEA:27642"/>
        <dbReference type="ChEBI" id="CHEBI:16335"/>
        <dbReference type="ChEBI" id="CHEBI:16708"/>
        <dbReference type="ChEBI" id="CHEBI:43474"/>
        <dbReference type="ChEBI" id="CHEBI:57720"/>
        <dbReference type="EC" id="2.4.2.1"/>
    </reaction>
    <physiologicalReaction direction="left-to-right" evidence="8">
        <dbReference type="Rhea" id="RHEA:27643"/>
    </physiologicalReaction>
</comment>
<comment type="similarity">
    <text evidence="2 10">Belongs to the purine nucleoside phosphorylase YfiH/LACC1 family.</text>
</comment>
<feature type="region of interest" description="Disordered" evidence="11">
    <location>
        <begin position="1"/>
        <end position="24"/>
    </location>
</feature>
<keyword evidence="5" id="KW-0378">Hydrolase</keyword>
<sequence length="368" mass="40258">MPSSSHPSPRARRKAADSVKASSLIEPGQISSNIDEVDALFQMAGLSRSRREKPAGVGRRARFQDKTPEELRPAMPVVAAAPNGVEWIPVPAWQKFEWLWHGFSTRRGGVTTCYAPEGGAGELNLTFTPEDAREKVEQNRRLFVEAITGEADTPLVTLRQIHSSVLVLAGPGSAERRCKGDGLMTDRPGILLGVQTADCTPVLVADRKRKVVAAFHAGWRGTVKRIVENGIGRMRLEFGSRPEDLIAAVGPGIGPCCYQVGEELLSEFESQFAYGRELFHEVYNSDPVKTKYPMLFLTQRAPGHSPIGPSLHLDVAEANRRQLLDAGLKPSAIAMIGGCTSCHRELFFSHRESRGRTGRMLNLIGIAD</sequence>
<proteinExistence type="inferred from homology"/>
<evidence type="ECO:0000256" key="11">
    <source>
        <dbReference type="SAM" id="MobiDB-lite"/>
    </source>
</evidence>
<evidence type="ECO:0000256" key="7">
    <source>
        <dbReference type="ARBA" id="ARBA00047989"/>
    </source>
</evidence>
<evidence type="ECO:0000256" key="9">
    <source>
        <dbReference type="ARBA" id="ARBA00049893"/>
    </source>
</evidence>
<evidence type="ECO:0000256" key="10">
    <source>
        <dbReference type="RuleBase" id="RU361274"/>
    </source>
</evidence>
<dbReference type="AlphaFoldDB" id="A0A9J7BJN8"/>
<keyword evidence="4" id="KW-0479">Metal-binding</keyword>
<accession>A0A9J7BJN8</accession>
<evidence type="ECO:0000313" key="12">
    <source>
        <dbReference type="EMBL" id="UWZ82002.1"/>
    </source>
</evidence>
<evidence type="ECO:0000256" key="4">
    <source>
        <dbReference type="ARBA" id="ARBA00022723"/>
    </source>
</evidence>
<dbReference type="PANTHER" id="PTHR30616">
    <property type="entry name" value="UNCHARACTERIZED PROTEIN YFIH"/>
    <property type="match status" value="1"/>
</dbReference>
<dbReference type="Pfam" id="PF02578">
    <property type="entry name" value="Cu-oxidase_4"/>
    <property type="match status" value="1"/>
</dbReference>
<dbReference type="InterPro" id="IPR011324">
    <property type="entry name" value="Cytotoxic_necrot_fac-like_cat"/>
</dbReference>
<dbReference type="PANTHER" id="PTHR30616:SF2">
    <property type="entry name" value="PURINE NUCLEOSIDE PHOSPHORYLASE LACC1"/>
    <property type="match status" value="1"/>
</dbReference>